<dbReference type="NCBIfam" id="NF008114">
    <property type="entry name" value="PRK10861.1"/>
    <property type="match status" value="1"/>
</dbReference>
<gene>
    <name evidence="16" type="primary">lepB</name>
    <name evidence="16" type="ordered locus">BCI_0282</name>
</gene>
<sequence length="311" mass="35686">MAHMFALLLAVATLITGILWLIKKFKLLLIPCENTNLFRYNNNLVNLGASVFPVLLLVFIVRSFIIEPYQIPSSSMMPTLLVGDFILVNKFAYGIKNPITQNTIINIGHPKRGDIVVFQYPYNTKQTYVKRVIGLPGDLVSYDPIVKHITIKPGWVNHNTSKKSEIAVTYSDITLSDFVQNLNTDNHCYTNNNFTQQIKIDRLFCRNVRLLQCQESLDGVVHNILFLPKLDQDQSNINNQLAAYMLREWIVPQDQYFMMGDNRDNSSDSRYWGFVPEKNLVGKAIIIWISFDKQEGQWPTGIRFSHIGGIR</sequence>
<evidence type="ECO:0000256" key="10">
    <source>
        <dbReference type="ARBA" id="ARBA00022989"/>
    </source>
</evidence>
<dbReference type="OrthoDB" id="9815782at2"/>
<evidence type="ECO:0000256" key="4">
    <source>
        <dbReference type="ARBA" id="ARBA00013208"/>
    </source>
</evidence>
<evidence type="ECO:0000256" key="1">
    <source>
        <dbReference type="ARBA" id="ARBA00000677"/>
    </source>
</evidence>
<dbReference type="Gene3D" id="2.170.230.10">
    <property type="match status" value="1"/>
</dbReference>
<dbReference type="Pfam" id="PF10502">
    <property type="entry name" value="Peptidase_S26"/>
    <property type="match status" value="1"/>
</dbReference>
<dbReference type="GO" id="GO:0006465">
    <property type="term" value="P:signal peptide processing"/>
    <property type="evidence" value="ECO:0007669"/>
    <property type="project" value="InterPro"/>
</dbReference>
<dbReference type="STRING" id="374463.BCI_0282"/>
<dbReference type="CDD" id="cd06530">
    <property type="entry name" value="S26_SPase_I"/>
    <property type="match status" value="1"/>
</dbReference>
<dbReference type="Gene3D" id="2.10.109.10">
    <property type="entry name" value="Umud Fragment, subunit A"/>
    <property type="match status" value="1"/>
</dbReference>
<dbReference type="GO" id="GO:0005886">
    <property type="term" value="C:plasma membrane"/>
    <property type="evidence" value="ECO:0007669"/>
    <property type="project" value="UniProtKB-SubCell"/>
</dbReference>
<evidence type="ECO:0000313" key="16">
    <source>
        <dbReference type="EMBL" id="ABF13968.1"/>
    </source>
</evidence>
<comment type="catalytic activity">
    <reaction evidence="1 13">
        <text>Cleavage of hydrophobic, N-terminal signal or leader sequences from secreted and periplasmic proteins.</text>
        <dbReference type="EC" id="3.4.21.89"/>
    </reaction>
</comment>
<dbReference type="EMBL" id="CP000238">
    <property type="protein sequence ID" value="ABF13968.1"/>
    <property type="molecule type" value="Genomic_DNA"/>
</dbReference>
<comment type="caution">
    <text evidence="14">Lacks conserved residue(s) required for the propagation of feature annotation.</text>
</comment>
<keyword evidence="9 13" id="KW-0378">Hydrolase</keyword>
<evidence type="ECO:0000256" key="5">
    <source>
        <dbReference type="ARBA" id="ARBA00019232"/>
    </source>
</evidence>
<evidence type="ECO:0000256" key="11">
    <source>
        <dbReference type="ARBA" id="ARBA00023136"/>
    </source>
</evidence>
<evidence type="ECO:0000256" key="9">
    <source>
        <dbReference type="ARBA" id="ARBA00022801"/>
    </source>
</evidence>
<evidence type="ECO:0000256" key="12">
    <source>
        <dbReference type="PIRSR" id="PIRSR600223-1"/>
    </source>
</evidence>
<dbReference type="RefSeq" id="WP_011520465.1">
    <property type="nucleotide sequence ID" value="NC_007984.1"/>
</dbReference>
<evidence type="ECO:0000256" key="2">
    <source>
        <dbReference type="ARBA" id="ARBA00004651"/>
    </source>
</evidence>
<reference evidence="16 17" key="1">
    <citation type="journal article" date="2006" name="PLoS Biol.">
        <title>Metabolic complementarity and genomics of the dual bacterial symbiosis of sharpshooters.</title>
        <authorList>
            <person name="Wu D."/>
            <person name="Daugherty S.C."/>
            <person name="Van Aken S.E."/>
            <person name="Pai G.H."/>
            <person name="Watkins K.L."/>
            <person name="Khouri H."/>
            <person name="Tallon L.J."/>
            <person name="Zaborsky J.M."/>
            <person name="Dunbar H.E."/>
            <person name="Tran P.L."/>
            <person name="Moran N.A."/>
            <person name="Eisen J.A."/>
        </authorList>
    </citation>
    <scope>NUCLEOTIDE SEQUENCE [LARGE SCALE GENOMIC DNA]</scope>
    <source>
        <strain evidence="16">Hc</strain>
    </source>
</reference>
<dbReference type="InterPro" id="IPR019758">
    <property type="entry name" value="Pept_S26A_signal_pept_1_CS"/>
</dbReference>
<dbReference type="GO" id="GO:0004252">
    <property type="term" value="F:serine-type endopeptidase activity"/>
    <property type="evidence" value="ECO:0007669"/>
    <property type="project" value="InterPro"/>
</dbReference>
<dbReference type="NCBIfam" id="TIGR02227">
    <property type="entry name" value="sigpep_I_bact"/>
    <property type="match status" value="2"/>
</dbReference>
<dbReference type="PROSITE" id="PS00761">
    <property type="entry name" value="SPASE_I_3"/>
    <property type="match status" value="1"/>
</dbReference>
<dbReference type="EC" id="3.4.21.89" evidence="4 13"/>
<evidence type="ECO:0000256" key="3">
    <source>
        <dbReference type="ARBA" id="ARBA00009370"/>
    </source>
</evidence>
<comment type="similarity">
    <text evidence="3 14">Belongs to the peptidase S26 family.</text>
</comment>
<keyword evidence="17" id="KW-1185">Reference proteome</keyword>
<feature type="active site" evidence="12">
    <location>
        <position position="75"/>
    </location>
</feature>
<name>Q1LTI2_BAUCH</name>
<keyword evidence="8 13" id="KW-0812">Transmembrane</keyword>
<feature type="active site" evidence="12">
    <location>
        <position position="130"/>
    </location>
</feature>
<proteinExistence type="inferred from homology"/>
<dbReference type="MEROPS" id="S26.001"/>
<dbReference type="PRINTS" id="PR00727">
    <property type="entry name" value="LEADERPTASE"/>
</dbReference>
<dbReference type="InterPro" id="IPR000223">
    <property type="entry name" value="Pept_S26A_signal_pept_1"/>
</dbReference>
<dbReference type="InterPro" id="IPR019766">
    <property type="entry name" value="Sign_pep_all-beta_subdom"/>
</dbReference>
<keyword evidence="10 13" id="KW-1133">Transmembrane helix</keyword>
<dbReference type="InterPro" id="IPR019533">
    <property type="entry name" value="Peptidase_S26"/>
</dbReference>
<organism evidence="16 17">
    <name type="scientific">Baumannia cicadellinicola subsp. Homalodisca coagulata</name>
    <dbReference type="NCBI Taxonomy" id="374463"/>
    <lineage>
        <taxon>Bacteria</taxon>
        <taxon>Pseudomonadati</taxon>
        <taxon>Pseudomonadota</taxon>
        <taxon>Gammaproteobacteria</taxon>
        <taxon>Candidatus Palibaumannia</taxon>
    </lineage>
</organism>
<dbReference type="InterPro" id="IPR019756">
    <property type="entry name" value="Pept_S26A_signal_pept_1_Ser-AS"/>
</dbReference>
<dbReference type="InterPro" id="IPR019757">
    <property type="entry name" value="Pept_S26A_signal_pept_1_Lys-AS"/>
</dbReference>
<dbReference type="InterPro" id="IPR036286">
    <property type="entry name" value="LexA/Signal_pep-like_sf"/>
</dbReference>
<evidence type="ECO:0000256" key="6">
    <source>
        <dbReference type="ARBA" id="ARBA00022475"/>
    </source>
</evidence>
<dbReference type="GO" id="GO:0009003">
    <property type="term" value="F:signal peptidase activity"/>
    <property type="evidence" value="ECO:0007669"/>
    <property type="project" value="UniProtKB-EC"/>
</dbReference>
<keyword evidence="11 13" id="KW-0472">Membrane</keyword>
<dbReference type="AlphaFoldDB" id="Q1LTI2"/>
<evidence type="ECO:0000259" key="15">
    <source>
        <dbReference type="Pfam" id="PF10502"/>
    </source>
</evidence>
<dbReference type="HOGENOM" id="CLU_028723_1_1_6"/>
<feature type="domain" description="Peptidase S26" evidence="15">
    <location>
        <begin position="46"/>
        <end position="288"/>
    </location>
</feature>
<dbReference type="PROSITE" id="PS00501">
    <property type="entry name" value="SPASE_I_1"/>
    <property type="match status" value="1"/>
</dbReference>
<comment type="subcellular location">
    <subcellularLocation>
        <location evidence="2">Cell membrane</location>
        <topology evidence="2">Multi-pass membrane protein</topology>
    </subcellularLocation>
    <subcellularLocation>
        <location evidence="14">Membrane</location>
        <topology evidence="14">Multi-pass membrane protein</topology>
    </subcellularLocation>
</comment>
<keyword evidence="7 13" id="KW-0645">Protease</keyword>
<dbReference type="PANTHER" id="PTHR43390:SF1">
    <property type="entry name" value="CHLOROPLAST PROCESSING PEPTIDASE"/>
    <property type="match status" value="1"/>
</dbReference>
<dbReference type="PANTHER" id="PTHR43390">
    <property type="entry name" value="SIGNAL PEPTIDASE I"/>
    <property type="match status" value="1"/>
</dbReference>
<accession>Q1LTI2</accession>
<dbReference type="SUPFAM" id="SSF51306">
    <property type="entry name" value="LexA/Signal peptidase"/>
    <property type="match status" value="1"/>
</dbReference>
<evidence type="ECO:0000256" key="7">
    <source>
        <dbReference type="ARBA" id="ARBA00022670"/>
    </source>
</evidence>
<evidence type="ECO:0000256" key="8">
    <source>
        <dbReference type="ARBA" id="ARBA00022692"/>
    </source>
</evidence>
<feature type="transmembrane region" description="Helical" evidence="13">
    <location>
        <begin position="45"/>
        <end position="65"/>
    </location>
</feature>
<dbReference type="KEGG" id="bci:BCI_0282"/>
<evidence type="ECO:0000256" key="14">
    <source>
        <dbReference type="RuleBase" id="RU362042"/>
    </source>
</evidence>
<protein>
    <recommendedName>
        <fullName evidence="5 13">Signal peptidase I</fullName>
        <ecNumber evidence="4 13">3.4.21.89</ecNumber>
    </recommendedName>
</protein>
<dbReference type="Proteomes" id="UP000002427">
    <property type="component" value="Chromosome"/>
</dbReference>
<evidence type="ECO:0000313" key="17">
    <source>
        <dbReference type="Proteomes" id="UP000002427"/>
    </source>
</evidence>
<evidence type="ECO:0000256" key="13">
    <source>
        <dbReference type="RuleBase" id="RU003993"/>
    </source>
</evidence>
<keyword evidence="6" id="KW-1003">Cell membrane</keyword>
<dbReference type="PROSITE" id="PS00760">
    <property type="entry name" value="SPASE_I_2"/>
    <property type="match status" value="1"/>
</dbReference>